<evidence type="ECO:0000256" key="5">
    <source>
        <dbReference type="SAM" id="MobiDB-lite"/>
    </source>
</evidence>
<keyword evidence="3" id="KW-0804">Transcription</keyword>
<dbReference type="Proteomes" id="UP001163846">
    <property type="component" value="Unassembled WGS sequence"/>
</dbReference>
<feature type="compositionally biased region" description="Basic and acidic residues" evidence="5">
    <location>
        <begin position="299"/>
        <end position="310"/>
    </location>
</feature>
<dbReference type="GO" id="GO:0006352">
    <property type="term" value="P:DNA-templated transcription initiation"/>
    <property type="evidence" value="ECO:0007669"/>
    <property type="project" value="InterPro"/>
</dbReference>
<gene>
    <name evidence="7" type="ORF">F5878DRAFT_625818</name>
</gene>
<sequence>MPLGQKRKQRECPSASPKKRQKLNVKRKETGFQVIHSSFVLSLSPVFASNPRSGVEELLDSMIMRYIPALDAVVLSHSNITFNQDTAAIQADSPFLICNISFDATVWRPLVGMKLVGKLSLCSPDHISLLVHKTFNVSIPRHHIPTHEWEFEYGPAENDPEFGSGAQAINVAIDPGEGEGEGSGRWIHRLTASSIGGQDGYVEFTVIGLTVANEMLSLIGSLQLDPFSEAHVPSNSSRKIGRKDNYNDEEEEEQDAVDTLLHGVDIDEGDSDGLVKDGFTALIRKQHDASAERAQQATAEKKTNLEEEKTKKKKRKVDQIADGGIKGGEGQKKKKKKSGKSES</sequence>
<feature type="region of interest" description="Disordered" evidence="5">
    <location>
        <begin position="229"/>
        <end position="253"/>
    </location>
</feature>
<feature type="region of interest" description="Disordered" evidence="5">
    <location>
        <begin position="285"/>
        <end position="343"/>
    </location>
</feature>
<dbReference type="InterPro" id="IPR036898">
    <property type="entry name" value="RNA_pol_Rpb7-like_N_sf"/>
</dbReference>
<dbReference type="InterPro" id="IPR041901">
    <property type="entry name" value="RNAP_I_Rpa43_N"/>
</dbReference>
<protein>
    <recommendedName>
        <fullName evidence="6">RPA43 OB domain-containing protein</fullName>
    </recommendedName>
</protein>
<feature type="compositionally biased region" description="Basic residues" evidence="5">
    <location>
        <begin position="332"/>
        <end position="343"/>
    </location>
</feature>
<evidence type="ECO:0000256" key="4">
    <source>
        <dbReference type="ARBA" id="ARBA00023242"/>
    </source>
</evidence>
<evidence type="ECO:0000313" key="8">
    <source>
        <dbReference type="Proteomes" id="UP001163846"/>
    </source>
</evidence>
<comment type="subcellular location">
    <subcellularLocation>
        <location evidence="1">Nucleus</location>
    </subcellularLocation>
</comment>
<dbReference type="Pfam" id="PF17875">
    <property type="entry name" value="RPA43_OB"/>
    <property type="match status" value="1"/>
</dbReference>
<dbReference type="CDD" id="cd04328">
    <property type="entry name" value="RNAP_I_Rpa43_N"/>
    <property type="match status" value="1"/>
</dbReference>
<keyword evidence="2" id="KW-0240">DNA-directed RNA polymerase</keyword>
<dbReference type="InterPro" id="IPR045113">
    <property type="entry name" value="Rpb7-like"/>
</dbReference>
<dbReference type="InterPro" id="IPR041178">
    <property type="entry name" value="RPA43_OB"/>
</dbReference>
<evidence type="ECO:0000256" key="3">
    <source>
        <dbReference type="ARBA" id="ARBA00023163"/>
    </source>
</evidence>
<dbReference type="PANTHER" id="PTHR12709">
    <property type="entry name" value="DNA-DIRECTED RNA POLYMERASE II, III"/>
    <property type="match status" value="1"/>
</dbReference>
<dbReference type="EMBL" id="MU806341">
    <property type="protein sequence ID" value="KAJ3836191.1"/>
    <property type="molecule type" value="Genomic_DNA"/>
</dbReference>
<name>A0AA38UBM6_9AGAR</name>
<evidence type="ECO:0000256" key="2">
    <source>
        <dbReference type="ARBA" id="ARBA00022478"/>
    </source>
</evidence>
<dbReference type="Gene3D" id="3.30.1490.120">
    <property type="entry name" value="RNA polymerase Rpb7-like, N-terminal domain"/>
    <property type="match status" value="1"/>
</dbReference>
<evidence type="ECO:0000256" key="1">
    <source>
        <dbReference type="ARBA" id="ARBA00004123"/>
    </source>
</evidence>
<organism evidence="7 8">
    <name type="scientific">Lentinula raphanica</name>
    <dbReference type="NCBI Taxonomy" id="153919"/>
    <lineage>
        <taxon>Eukaryota</taxon>
        <taxon>Fungi</taxon>
        <taxon>Dikarya</taxon>
        <taxon>Basidiomycota</taxon>
        <taxon>Agaricomycotina</taxon>
        <taxon>Agaricomycetes</taxon>
        <taxon>Agaricomycetidae</taxon>
        <taxon>Agaricales</taxon>
        <taxon>Marasmiineae</taxon>
        <taxon>Omphalotaceae</taxon>
        <taxon>Lentinula</taxon>
    </lineage>
</organism>
<reference evidence="7" key="1">
    <citation type="submission" date="2022-08" db="EMBL/GenBank/DDBJ databases">
        <authorList>
            <consortium name="DOE Joint Genome Institute"/>
            <person name="Min B."/>
            <person name="Riley R."/>
            <person name="Sierra-Patev S."/>
            <person name="Naranjo-Ortiz M."/>
            <person name="Looney B."/>
            <person name="Konkel Z."/>
            <person name="Slot J.C."/>
            <person name="Sakamoto Y."/>
            <person name="Steenwyk J.L."/>
            <person name="Rokas A."/>
            <person name="Carro J."/>
            <person name="Camarero S."/>
            <person name="Ferreira P."/>
            <person name="Molpeceres G."/>
            <person name="Ruiz-Duenas F.J."/>
            <person name="Serrano A."/>
            <person name="Henrissat B."/>
            <person name="Drula E."/>
            <person name="Hughes K.W."/>
            <person name="Mata J.L."/>
            <person name="Ishikawa N.K."/>
            <person name="Vargas-Isla R."/>
            <person name="Ushijima S."/>
            <person name="Smith C.A."/>
            <person name="Ahrendt S."/>
            <person name="Andreopoulos W."/>
            <person name="He G."/>
            <person name="Labutti K."/>
            <person name="Lipzen A."/>
            <person name="Ng V."/>
            <person name="Sandor L."/>
            <person name="Barry K."/>
            <person name="Martinez A.T."/>
            <person name="Xiao Y."/>
            <person name="Gibbons J.G."/>
            <person name="Terashima K."/>
            <person name="Hibbett D.S."/>
            <person name="Grigoriev I.V."/>
        </authorList>
    </citation>
    <scope>NUCLEOTIDE SEQUENCE</scope>
    <source>
        <strain evidence="7">TFB9207</strain>
    </source>
</reference>
<evidence type="ECO:0000259" key="6">
    <source>
        <dbReference type="Pfam" id="PF17875"/>
    </source>
</evidence>
<dbReference type="GO" id="GO:0005736">
    <property type="term" value="C:RNA polymerase I complex"/>
    <property type="evidence" value="ECO:0007669"/>
    <property type="project" value="TreeGrafter"/>
</dbReference>
<feature type="domain" description="RPA43 OB" evidence="6">
    <location>
        <begin position="109"/>
        <end position="223"/>
    </location>
</feature>
<proteinExistence type="predicted"/>
<dbReference type="AlphaFoldDB" id="A0AA38UBM6"/>
<dbReference type="Gene3D" id="2.40.50.1060">
    <property type="match status" value="1"/>
</dbReference>
<keyword evidence="4" id="KW-0539">Nucleus</keyword>
<accession>A0AA38UBM6</accession>
<keyword evidence="8" id="KW-1185">Reference proteome</keyword>
<dbReference type="PANTHER" id="PTHR12709:SF5">
    <property type="entry name" value="DNA-DIRECTED RNA POLYMERASE I SUBUNIT RPA43"/>
    <property type="match status" value="1"/>
</dbReference>
<evidence type="ECO:0000313" key="7">
    <source>
        <dbReference type="EMBL" id="KAJ3836191.1"/>
    </source>
</evidence>
<feature type="region of interest" description="Disordered" evidence="5">
    <location>
        <begin position="1"/>
        <end position="23"/>
    </location>
</feature>
<comment type="caution">
    <text evidence="7">The sequence shown here is derived from an EMBL/GenBank/DDBJ whole genome shotgun (WGS) entry which is preliminary data.</text>
</comment>
<dbReference type="GO" id="GO:0006362">
    <property type="term" value="P:transcription elongation by RNA polymerase I"/>
    <property type="evidence" value="ECO:0007669"/>
    <property type="project" value="TreeGrafter"/>
</dbReference>